<keyword evidence="7" id="KW-1006">Bacterial flagellum protein export</keyword>
<keyword evidence="4" id="KW-0813">Transport</keyword>
<dbReference type="GO" id="GO:0044781">
    <property type="term" value="P:bacterial-type flagellum organization"/>
    <property type="evidence" value="ECO:0007669"/>
    <property type="project" value="UniProtKB-KW"/>
</dbReference>
<dbReference type="RefSeq" id="WP_303662756.1">
    <property type="nucleotide sequence ID" value="NZ_DLUI01000016.1"/>
</dbReference>
<comment type="function">
    <text evidence="1">Needed for flagellar regrowth and assembly.</text>
</comment>
<comment type="similarity">
    <text evidence="2">Belongs to the FliH family.</text>
</comment>
<feature type="coiled-coil region" evidence="8">
    <location>
        <begin position="70"/>
        <end position="97"/>
    </location>
</feature>
<evidence type="ECO:0000256" key="6">
    <source>
        <dbReference type="ARBA" id="ARBA00022927"/>
    </source>
</evidence>
<dbReference type="NCBIfam" id="NF005196">
    <property type="entry name" value="PRK06669.1-1"/>
    <property type="match status" value="1"/>
</dbReference>
<evidence type="ECO:0000313" key="11">
    <source>
        <dbReference type="Proteomes" id="UP000228859"/>
    </source>
</evidence>
<accession>A0A2D3WM29</accession>
<evidence type="ECO:0000256" key="5">
    <source>
        <dbReference type="ARBA" id="ARBA00022795"/>
    </source>
</evidence>
<feature type="domain" description="Flagellar assembly protein FliH/Type III secretion system HrpE" evidence="9">
    <location>
        <begin position="125"/>
        <end position="250"/>
    </location>
</feature>
<comment type="caution">
    <text evidence="10">The sequence shown here is derived from an EMBL/GenBank/DDBJ whole genome shotgun (WGS) entry which is preliminary data.</text>
</comment>
<keyword evidence="5" id="KW-1005">Bacterial flagellum biogenesis</keyword>
<keyword evidence="10" id="KW-0966">Cell projection</keyword>
<dbReference type="InterPro" id="IPR018035">
    <property type="entry name" value="Flagellar_FliH/T3SS_HrpE"/>
</dbReference>
<evidence type="ECO:0000256" key="4">
    <source>
        <dbReference type="ARBA" id="ARBA00022448"/>
    </source>
</evidence>
<dbReference type="PANTHER" id="PTHR34982">
    <property type="entry name" value="YOP PROTEINS TRANSLOCATION PROTEIN L"/>
    <property type="match status" value="1"/>
</dbReference>
<evidence type="ECO:0000256" key="1">
    <source>
        <dbReference type="ARBA" id="ARBA00003041"/>
    </source>
</evidence>
<dbReference type="AlphaFoldDB" id="A0A2D3WM29"/>
<keyword evidence="6" id="KW-0653">Protein transport</keyword>
<dbReference type="GO" id="GO:0005829">
    <property type="term" value="C:cytosol"/>
    <property type="evidence" value="ECO:0007669"/>
    <property type="project" value="TreeGrafter"/>
</dbReference>
<dbReference type="Proteomes" id="UP000228859">
    <property type="component" value="Unassembled WGS sequence"/>
</dbReference>
<name>A0A2D3WM29_9BACT</name>
<keyword evidence="10" id="KW-0969">Cilium</keyword>
<evidence type="ECO:0000256" key="8">
    <source>
        <dbReference type="SAM" id="Coils"/>
    </source>
</evidence>
<evidence type="ECO:0000256" key="3">
    <source>
        <dbReference type="ARBA" id="ARBA00016507"/>
    </source>
</evidence>
<dbReference type="Pfam" id="PF02108">
    <property type="entry name" value="FliH"/>
    <property type="match status" value="1"/>
</dbReference>
<reference evidence="10 11" key="1">
    <citation type="journal article" date="2017" name="Front. Microbiol.">
        <title>Comparative Genomic Analysis of the Class Epsilonproteobacteria and Proposed Reclassification to Epsilonbacteraeota (phyl. nov.).</title>
        <authorList>
            <person name="Waite D.W."/>
            <person name="Vanwonterghem I."/>
            <person name="Rinke C."/>
            <person name="Parks D.H."/>
            <person name="Zhang Y."/>
            <person name="Takai K."/>
            <person name="Sievert S.M."/>
            <person name="Simon J."/>
            <person name="Campbell B.J."/>
            <person name="Hanson T.E."/>
            <person name="Woyke T."/>
            <person name="Klotz M.G."/>
            <person name="Hugenholtz P."/>
        </authorList>
    </citation>
    <scope>NUCLEOTIDE SEQUENCE [LARGE SCALE GENOMIC DNA]</scope>
    <source>
        <strain evidence="10">UBA12443</strain>
    </source>
</reference>
<evidence type="ECO:0000313" key="10">
    <source>
        <dbReference type="EMBL" id="DAB39366.1"/>
    </source>
</evidence>
<proteinExistence type="inferred from homology"/>
<organism evidence="10 11">
    <name type="scientific">Sulfuricurvum kujiense</name>
    <dbReference type="NCBI Taxonomy" id="148813"/>
    <lineage>
        <taxon>Bacteria</taxon>
        <taxon>Pseudomonadati</taxon>
        <taxon>Campylobacterota</taxon>
        <taxon>Epsilonproteobacteria</taxon>
        <taxon>Campylobacterales</taxon>
        <taxon>Sulfurimonadaceae</taxon>
        <taxon>Sulfuricurvum</taxon>
    </lineage>
</organism>
<dbReference type="GO" id="GO:0015031">
    <property type="term" value="P:protein transport"/>
    <property type="evidence" value="ECO:0007669"/>
    <property type="project" value="UniProtKB-KW"/>
</dbReference>
<dbReference type="PANTHER" id="PTHR34982:SF1">
    <property type="entry name" value="FLAGELLAR ASSEMBLY PROTEIN FLIH"/>
    <property type="match status" value="1"/>
</dbReference>
<keyword evidence="10" id="KW-0282">Flagellum</keyword>
<evidence type="ECO:0000256" key="2">
    <source>
        <dbReference type="ARBA" id="ARBA00006602"/>
    </source>
</evidence>
<evidence type="ECO:0000259" key="9">
    <source>
        <dbReference type="Pfam" id="PF02108"/>
    </source>
</evidence>
<dbReference type="InterPro" id="IPR051472">
    <property type="entry name" value="T3SS_Stator/FliH"/>
</dbReference>
<keyword evidence="8" id="KW-0175">Coiled coil</keyword>
<protein>
    <recommendedName>
        <fullName evidence="3">Flagellar assembly protein FliH</fullName>
    </recommendedName>
</protein>
<evidence type="ECO:0000256" key="7">
    <source>
        <dbReference type="ARBA" id="ARBA00023225"/>
    </source>
</evidence>
<sequence>MDVVIQHNSAGAHTISKYQFKILSSLSGLSVGEASQEIDNISSVEQPREQRNEETKSSKDELIESLMKKADEMSSNVIKMQMRLESLQEEHALALEETKKGAYQEGIEAGIAQEKSQNEGQSAQSHDQLASSVKTLENAAAEFVSALASIQKELTHTALDIAKEVIGIETGEHSAKIAAKLSGDLIEELKDASKITLRVNPADHGFISEKVGSLTHVEVLSDRAISAGGVVAISDVGNIDSEIKKRYERLKRSLLLES</sequence>
<gene>
    <name evidence="10" type="ORF">CFH83_01050</name>
</gene>
<dbReference type="EMBL" id="DLUI01000016">
    <property type="protein sequence ID" value="DAB39366.1"/>
    <property type="molecule type" value="Genomic_DNA"/>
</dbReference>